<dbReference type="EMBL" id="JAACNH010000001">
    <property type="protein sequence ID" value="KAG8454992.1"/>
    <property type="molecule type" value="Genomic_DNA"/>
</dbReference>
<keyword evidence="2" id="KW-1185">Reference proteome</keyword>
<sequence length="130" mass="14994">MTFRILKPTVLKKQVMDSAVSFRKPLLFFNTQMNKECKSSLIYLPKKYKLKFVQPFVLNIHSVNCSKSSLCTIPQHRGLTEGLNQTSFDMEETNIQTPVTKLKTSFMDNVCGSQLDWLTMCDYFLKEGIP</sequence>
<name>A0A8T2KF40_9PIPI</name>
<dbReference type="Proteomes" id="UP000812440">
    <property type="component" value="Chromosome 1"/>
</dbReference>
<gene>
    <name evidence="1" type="ORF">GDO86_001276</name>
</gene>
<accession>A0A8T2KF40</accession>
<protein>
    <submittedName>
        <fullName evidence="1">Uncharacterized protein</fullName>
    </submittedName>
</protein>
<comment type="caution">
    <text evidence="1">The sequence shown here is derived from an EMBL/GenBank/DDBJ whole genome shotgun (WGS) entry which is preliminary data.</text>
</comment>
<organism evidence="1 2">
    <name type="scientific">Hymenochirus boettgeri</name>
    <name type="common">Congo dwarf clawed frog</name>
    <dbReference type="NCBI Taxonomy" id="247094"/>
    <lineage>
        <taxon>Eukaryota</taxon>
        <taxon>Metazoa</taxon>
        <taxon>Chordata</taxon>
        <taxon>Craniata</taxon>
        <taxon>Vertebrata</taxon>
        <taxon>Euteleostomi</taxon>
        <taxon>Amphibia</taxon>
        <taxon>Batrachia</taxon>
        <taxon>Anura</taxon>
        <taxon>Pipoidea</taxon>
        <taxon>Pipidae</taxon>
        <taxon>Pipinae</taxon>
        <taxon>Hymenochirus</taxon>
    </lineage>
</organism>
<evidence type="ECO:0000313" key="1">
    <source>
        <dbReference type="EMBL" id="KAG8454992.1"/>
    </source>
</evidence>
<reference evidence="1" key="1">
    <citation type="thesis" date="2020" institute="ProQuest LLC" country="789 East Eisenhower Parkway, Ann Arbor, MI, USA">
        <title>Comparative Genomics and Chromosome Evolution.</title>
        <authorList>
            <person name="Mudd A.B."/>
        </authorList>
    </citation>
    <scope>NUCLEOTIDE SEQUENCE</scope>
    <source>
        <strain evidence="1">Female2</strain>
        <tissue evidence="1">Blood</tissue>
    </source>
</reference>
<dbReference type="AlphaFoldDB" id="A0A8T2KF40"/>
<proteinExistence type="predicted"/>
<evidence type="ECO:0000313" key="2">
    <source>
        <dbReference type="Proteomes" id="UP000812440"/>
    </source>
</evidence>